<evidence type="ECO:0000313" key="4">
    <source>
        <dbReference type="Proteomes" id="UP000826616"/>
    </source>
</evidence>
<evidence type="ECO:0000313" key="3">
    <source>
        <dbReference type="EMBL" id="QYY43948.1"/>
    </source>
</evidence>
<dbReference type="EMBL" id="CP080764">
    <property type="protein sequence ID" value="QYY43948.1"/>
    <property type="molecule type" value="Genomic_DNA"/>
</dbReference>
<proteinExistence type="predicted"/>
<name>A0ABX8YGG2_ANETH</name>
<sequence length="512" mass="56399">MSWWGTLKKKAGLQIRKFSQSVSRATAAVQRTVSRGVTAIKKTASKTGTAIKRTVSKLTTTIKQNGVKVQKFITSAVKATKMAIKKGIKVAKTAVKKIVKAGKKIGKAAKAFAKKAVLQTQKFLNSMARATKAFTKKTKGTLEAAKQKATAFVKREGGKVVTQARKIKNNLSQNERVKRLKNDMRKALVLSKSFGKGVWDGGKEAFTDTVELAKQLWYNPEQTVQNIGQSLRGEYSKAKKFAGQMVSDPFGTTNKVILGIEKEYDEFQKLSPEQRAYVIGKFGGNKVVNLVGDKGLSVVTKQMAKAAMRLPPHVINVINNERGSISIGGSNRNKTTQGTEKATPSKPPTKVNYGDHYTRDEKRRKVLKPNVEYTTPSGHTYKTDDKGRIVSCEGKLNLEQGKRNTHAQKVVGREDRLPDDEGGHLIATIFKGSGGLDNLVPMNGNLNKGEWKKLENMWAKALEQKKSVEVKIKPKYLDGSQRPDSFEIKYKIGKGRWVKVDFENVSGGKSGG</sequence>
<dbReference type="GO" id="GO:0004519">
    <property type="term" value="F:endonuclease activity"/>
    <property type="evidence" value="ECO:0007669"/>
    <property type="project" value="UniProtKB-KW"/>
</dbReference>
<feature type="domain" description="Type VII secretion system protein EssD-like" evidence="2">
    <location>
        <begin position="369"/>
        <end position="493"/>
    </location>
</feature>
<feature type="compositionally biased region" description="Polar residues" evidence="1">
    <location>
        <begin position="323"/>
        <end position="342"/>
    </location>
</feature>
<dbReference type="Proteomes" id="UP000826616">
    <property type="component" value="Chromosome"/>
</dbReference>
<dbReference type="InterPro" id="IPR044927">
    <property type="entry name" value="Endonuclea_NS_2"/>
</dbReference>
<keyword evidence="3" id="KW-0378">Hydrolase</keyword>
<reference evidence="3 4" key="1">
    <citation type="submission" date="2021-08" db="EMBL/GenBank/DDBJ databases">
        <title>Complete genome sequence of the strain Aneurinibacillus thermoaerophilus CCM 8960.</title>
        <authorList>
            <person name="Musilova J."/>
            <person name="Kourilova X."/>
            <person name="Pernicova I."/>
            <person name="Bezdicek M."/>
            <person name="Lengerova M."/>
            <person name="Obruca S."/>
            <person name="Sedlar K."/>
        </authorList>
    </citation>
    <scope>NUCLEOTIDE SEQUENCE [LARGE SCALE GENOMIC DNA]</scope>
    <source>
        <strain evidence="3 4">CCM 8960</strain>
    </source>
</reference>
<dbReference type="InterPro" id="IPR044929">
    <property type="entry name" value="DNA/RNA_non-sp_Endonuclease_sf"/>
</dbReference>
<keyword evidence="3" id="KW-0255">Endonuclease</keyword>
<keyword evidence="3" id="KW-0540">Nuclease</keyword>
<feature type="region of interest" description="Disordered" evidence="1">
    <location>
        <begin position="323"/>
        <end position="358"/>
    </location>
</feature>
<protein>
    <submittedName>
        <fullName evidence="3">DNA/RNA non-specific endonuclease</fullName>
    </submittedName>
</protein>
<gene>
    <name evidence="3" type="ORF">K3F53_07100</name>
</gene>
<evidence type="ECO:0000259" key="2">
    <source>
        <dbReference type="Pfam" id="PF13930"/>
    </source>
</evidence>
<dbReference type="GeneID" id="97141136"/>
<dbReference type="Gene3D" id="3.40.570.10">
    <property type="entry name" value="Extracellular Endonuclease, subunit A"/>
    <property type="match status" value="1"/>
</dbReference>
<dbReference type="Pfam" id="PF13930">
    <property type="entry name" value="Endonuclea_NS_2"/>
    <property type="match status" value="1"/>
</dbReference>
<dbReference type="RefSeq" id="WP_082706035.1">
    <property type="nucleotide sequence ID" value="NZ_CP080764.1"/>
</dbReference>
<evidence type="ECO:0000256" key="1">
    <source>
        <dbReference type="SAM" id="MobiDB-lite"/>
    </source>
</evidence>
<organism evidence="3 4">
    <name type="scientific">Aneurinibacillus thermoaerophilus</name>
    <dbReference type="NCBI Taxonomy" id="143495"/>
    <lineage>
        <taxon>Bacteria</taxon>
        <taxon>Bacillati</taxon>
        <taxon>Bacillota</taxon>
        <taxon>Bacilli</taxon>
        <taxon>Bacillales</taxon>
        <taxon>Paenibacillaceae</taxon>
        <taxon>Aneurinibacillus group</taxon>
        <taxon>Aneurinibacillus</taxon>
    </lineage>
</organism>
<accession>A0ABX8YGG2</accession>
<keyword evidence="4" id="KW-1185">Reference proteome</keyword>